<comment type="caution">
    <text evidence="2">The sequence shown here is derived from an EMBL/GenBank/DDBJ whole genome shotgun (WGS) entry which is preliminary data.</text>
</comment>
<dbReference type="AlphaFoldDB" id="A0A820RRA0"/>
<accession>A0A820RRA0</accession>
<evidence type="ECO:0000256" key="1">
    <source>
        <dbReference type="SAM" id="MobiDB-lite"/>
    </source>
</evidence>
<evidence type="ECO:0000313" key="3">
    <source>
        <dbReference type="Proteomes" id="UP000663873"/>
    </source>
</evidence>
<feature type="region of interest" description="Disordered" evidence="1">
    <location>
        <begin position="1"/>
        <end position="83"/>
    </location>
</feature>
<protein>
    <submittedName>
        <fullName evidence="2">Uncharacterized protein</fullName>
    </submittedName>
</protein>
<keyword evidence="3" id="KW-1185">Reference proteome</keyword>
<dbReference type="EMBL" id="CAJOBP010004619">
    <property type="protein sequence ID" value="CAF4445992.1"/>
    <property type="molecule type" value="Genomic_DNA"/>
</dbReference>
<reference evidence="2" key="1">
    <citation type="submission" date="2021-02" db="EMBL/GenBank/DDBJ databases">
        <authorList>
            <person name="Nowell W R."/>
        </authorList>
    </citation>
    <scope>NUCLEOTIDE SEQUENCE</scope>
</reference>
<sequence>MFEVRIYSSPHQRSHLAPLKTFQQQQPQKAPSPPPPPQQQKQQVLPPRPPPPQQQQQVLPPPPPPQQQQQQQQQQQAPRRRRRRRRQYFYIILPQSTPALVPLLNTIDYRFQIVLMQQVEIVRTTTSTTPYLTSSPATCSSTVATSCNTTTSIVASCQSYEVSWNNHCYYLDGSGGNCTIGYSRATNAILGCIATQFVTKTYRSKISDSCCVWAADTYECYGLTDDNCNNAGPFTAGPVFGGGRGCINTQQRLPAQLTFCGSN</sequence>
<organism evidence="2 3">
    <name type="scientific">Rotaria socialis</name>
    <dbReference type="NCBI Taxonomy" id="392032"/>
    <lineage>
        <taxon>Eukaryota</taxon>
        <taxon>Metazoa</taxon>
        <taxon>Spiralia</taxon>
        <taxon>Gnathifera</taxon>
        <taxon>Rotifera</taxon>
        <taxon>Eurotatoria</taxon>
        <taxon>Bdelloidea</taxon>
        <taxon>Philodinida</taxon>
        <taxon>Philodinidae</taxon>
        <taxon>Rotaria</taxon>
    </lineage>
</organism>
<evidence type="ECO:0000313" key="2">
    <source>
        <dbReference type="EMBL" id="CAF4445992.1"/>
    </source>
</evidence>
<gene>
    <name evidence="2" type="ORF">UJA718_LOCUS22442</name>
</gene>
<feature type="compositionally biased region" description="Pro residues" evidence="1">
    <location>
        <begin position="46"/>
        <end position="66"/>
    </location>
</feature>
<proteinExistence type="predicted"/>
<name>A0A820RRA0_9BILA</name>
<dbReference type="Proteomes" id="UP000663873">
    <property type="component" value="Unassembled WGS sequence"/>
</dbReference>
<feature type="compositionally biased region" description="Low complexity" evidence="1">
    <location>
        <begin position="67"/>
        <end position="77"/>
    </location>
</feature>